<evidence type="ECO:0000259" key="2">
    <source>
        <dbReference type="Pfam" id="PF13439"/>
    </source>
</evidence>
<dbReference type="SUPFAM" id="SSF53756">
    <property type="entry name" value="UDP-Glycosyltransferase/glycogen phosphorylase"/>
    <property type="match status" value="1"/>
</dbReference>
<accession>A0A7L5EEJ4</accession>
<dbReference type="PANTHER" id="PTHR12526">
    <property type="entry name" value="GLYCOSYLTRANSFERASE"/>
    <property type="match status" value="1"/>
</dbReference>
<dbReference type="Pfam" id="PF13439">
    <property type="entry name" value="Glyco_transf_4"/>
    <property type="match status" value="1"/>
</dbReference>
<dbReference type="Proteomes" id="UP000501982">
    <property type="component" value="Chromosome"/>
</dbReference>
<dbReference type="RefSeq" id="WP_170105789.1">
    <property type="nucleotide sequence ID" value="NZ_CP051672.1"/>
</dbReference>
<sequence length="386" mass="44271">MKILFITRGYPSGKHMQLGNFEATQARALARCGHQVTIVSLNFLSVKFWDILGERHRFIDGIYVYERYCLAIPSNTLMPRNIMNFFLKKMLDKVYNMLVGKIGVPDIVHAHYLQISSFAILLKEKYNLPLVCTEHWSKINADKISNSVLNLGKKTYPYVDEIIAVSSETSRSIERYFNRKSTVIFNMVDNAFFEKEEINRFENVFTLIAIGEMNDYRKGFDVLLKAFSLLRKQTNARLLLVGRGKRMNHLKTLSENLNVGKDVCFLGEKSPLEIRRLISSSDALVLSSHIETFGVVLIEAMAQGKPVVATCCGGPEEFVKDDCGYLVKKNDIEDLYQGLFKIKQNINDFKSDVIREYCYNKFSEKTISLQILGIYEKVVARCKRIT</sequence>
<reference evidence="3 4" key="1">
    <citation type="submission" date="2020-04" db="EMBL/GenBank/DDBJ databases">
        <title>Complete Genomes and Methylome analysis of CBBP consortium that reverse antibiotic-induced susceptibility to vancomycin-resistant Enterococcus faecium infection.</title>
        <authorList>
            <person name="Fomenkov A."/>
            <person name="Zhang Z."/>
            <person name="Pamer E."/>
            <person name="Roberts R.J."/>
        </authorList>
    </citation>
    <scope>NUCLEOTIDE SEQUENCE [LARGE SCALE GENOMIC DNA]</scope>
    <source>
        <strain evidence="4">CBBP</strain>
    </source>
</reference>
<dbReference type="Gene3D" id="3.40.50.2000">
    <property type="entry name" value="Glycogen Phosphorylase B"/>
    <property type="match status" value="2"/>
</dbReference>
<protein>
    <submittedName>
        <fullName evidence="3">Glycosyltransferase family 4 protein</fullName>
    </submittedName>
</protein>
<evidence type="ECO:0000313" key="4">
    <source>
        <dbReference type="Proteomes" id="UP000501982"/>
    </source>
</evidence>
<evidence type="ECO:0000259" key="1">
    <source>
        <dbReference type="Pfam" id="PF00534"/>
    </source>
</evidence>
<dbReference type="PANTHER" id="PTHR12526:SF630">
    <property type="entry name" value="GLYCOSYLTRANSFERASE"/>
    <property type="match status" value="1"/>
</dbReference>
<dbReference type="InterPro" id="IPR001296">
    <property type="entry name" value="Glyco_trans_1"/>
</dbReference>
<dbReference type="GO" id="GO:0016757">
    <property type="term" value="F:glycosyltransferase activity"/>
    <property type="evidence" value="ECO:0007669"/>
    <property type="project" value="InterPro"/>
</dbReference>
<dbReference type="InterPro" id="IPR028098">
    <property type="entry name" value="Glyco_trans_4-like_N"/>
</dbReference>
<feature type="domain" description="Glycosyl transferase family 1" evidence="1">
    <location>
        <begin position="194"/>
        <end position="343"/>
    </location>
</feature>
<dbReference type="AlphaFoldDB" id="A0A7L5EEJ4"/>
<gene>
    <name evidence="3" type="ORF">HHO38_12155</name>
</gene>
<organism evidence="3 4">
    <name type="scientific">Parabacteroides distasonis</name>
    <dbReference type="NCBI Taxonomy" id="823"/>
    <lineage>
        <taxon>Bacteria</taxon>
        <taxon>Pseudomonadati</taxon>
        <taxon>Bacteroidota</taxon>
        <taxon>Bacteroidia</taxon>
        <taxon>Bacteroidales</taxon>
        <taxon>Tannerellaceae</taxon>
        <taxon>Parabacteroides</taxon>
    </lineage>
</organism>
<feature type="domain" description="Glycosyltransferase subfamily 4-like N-terminal" evidence="2">
    <location>
        <begin position="25"/>
        <end position="189"/>
    </location>
</feature>
<evidence type="ECO:0000313" key="3">
    <source>
        <dbReference type="EMBL" id="QJE29015.1"/>
    </source>
</evidence>
<keyword evidence="3" id="KW-0808">Transferase</keyword>
<dbReference type="Pfam" id="PF00534">
    <property type="entry name" value="Glycos_transf_1"/>
    <property type="match status" value="1"/>
</dbReference>
<dbReference type="EMBL" id="CP051672">
    <property type="protein sequence ID" value="QJE29015.1"/>
    <property type="molecule type" value="Genomic_DNA"/>
</dbReference>
<dbReference type="CDD" id="cd03801">
    <property type="entry name" value="GT4_PimA-like"/>
    <property type="match status" value="1"/>
</dbReference>
<proteinExistence type="predicted"/>
<name>A0A7L5EEJ4_PARDI</name>